<name>A0A8H6YN65_9AGAR</name>
<organism evidence="1 2">
    <name type="scientific">Mycena sanguinolenta</name>
    <dbReference type="NCBI Taxonomy" id="230812"/>
    <lineage>
        <taxon>Eukaryota</taxon>
        <taxon>Fungi</taxon>
        <taxon>Dikarya</taxon>
        <taxon>Basidiomycota</taxon>
        <taxon>Agaricomycotina</taxon>
        <taxon>Agaricomycetes</taxon>
        <taxon>Agaricomycetidae</taxon>
        <taxon>Agaricales</taxon>
        <taxon>Marasmiineae</taxon>
        <taxon>Mycenaceae</taxon>
        <taxon>Mycena</taxon>
    </lineage>
</organism>
<dbReference type="EMBL" id="JACAZH010000008">
    <property type="protein sequence ID" value="KAF7361399.1"/>
    <property type="molecule type" value="Genomic_DNA"/>
</dbReference>
<dbReference type="SUPFAM" id="SSF52047">
    <property type="entry name" value="RNI-like"/>
    <property type="match status" value="1"/>
</dbReference>
<protein>
    <submittedName>
        <fullName evidence="1">Uncharacterized protein</fullName>
    </submittedName>
</protein>
<sequence length="374" mass="41544">MSFSTHILVRGNAISEPRLSSDAPPGLLIDMHFHAGRLQQRHESGIISSHAPRLRTLTLTSYDREIAIDSVEYFSQMPSHSLQFLRVFVPGEIDLHIVRGGNFAGRSLFCAIIPYGTGSRDFLCFRQLNAQNITALILKVERCSILTLRGWAPTNDLGSLIHPIRLPLLRHMRIGYIDDIAGLVACIYAPNLDVLVLHDVFFCPAMLPYTEGTTVSQTDLPLVFQFLAPSCMRLRQLSLVGVAACARDAVDAFFGTLFELTVLVLNLCHHSFSDALFQPEARYRVPKAIFPKLAHLNISGAAQTDLARFLLRHKTVSVLPLKRLDITFAQFSAAYGRPGIRSILAVVLEMNSREGMAVFLVNDPRIIAVSDEPQ</sequence>
<proteinExistence type="predicted"/>
<keyword evidence="2" id="KW-1185">Reference proteome</keyword>
<dbReference type="InterPro" id="IPR032675">
    <property type="entry name" value="LRR_dom_sf"/>
</dbReference>
<reference evidence="1" key="1">
    <citation type="submission" date="2020-05" db="EMBL/GenBank/DDBJ databases">
        <title>Mycena genomes resolve the evolution of fungal bioluminescence.</title>
        <authorList>
            <person name="Tsai I.J."/>
        </authorList>
    </citation>
    <scope>NUCLEOTIDE SEQUENCE</scope>
    <source>
        <strain evidence="1">160909Yilan</strain>
    </source>
</reference>
<evidence type="ECO:0000313" key="1">
    <source>
        <dbReference type="EMBL" id="KAF7361399.1"/>
    </source>
</evidence>
<gene>
    <name evidence="1" type="ORF">MSAN_01173000</name>
</gene>
<dbReference type="OrthoDB" id="2975814at2759"/>
<dbReference type="Proteomes" id="UP000623467">
    <property type="component" value="Unassembled WGS sequence"/>
</dbReference>
<evidence type="ECO:0000313" key="2">
    <source>
        <dbReference type="Proteomes" id="UP000623467"/>
    </source>
</evidence>
<dbReference type="AlphaFoldDB" id="A0A8H6YN65"/>
<accession>A0A8H6YN65</accession>
<dbReference type="Gene3D" id="3.80.10.10">
    <property type="entry name" value="Ribonuclease Inhibitor"/>
    <property type="match status" value="1"/>
</dbReference>
<comment type="caution">
    <text evidence="1">The sequence shown here is derived from an EMBL/GenBank/DDBJ whole genome shotgun (WGS) entry which is preliminary data.</text>
</comment>